<evidence type="ECO:0000313" key="3">
    <source>
        <dbReference type="Proteomes" id="UP001066276"/>
    </source>
</evidence>
<organism evidence="2 3">
    <name type="scientific">Pleurodeles waltl</name>
    <name type="common">Iberian ribbed newt</name>
    <dbReference type="NCBI Taxonomy" id="8319"/>
    <lineage>
        <taxon>Eukaryota</taxon>
        <taxon>Metazoa</taxon>
        <taxon>Chordata</taxon>
        <taxon>Craniata</taxon>
        <taxon>Vertebrata</taxon>
        <taxon>Euteleostomi</taxon>
        <taxon>Amphibia</taxon>
        <taxon>Batrachia</taxon>
        <taxon>Caudata</taxon>
        <taxon>Salamandroidea</taxon>
        <taxon>Salamandridae</taxon>
        <taxon>Pleurodelinae</taxon>
        <taxon>Pleurodeles</taxon>
    </lineage>
</organism>
<reference evidence="2" key="1">
    <citation type="journal article" date="2022" name="bioRxiv">
        <title>Sequencing and chromosome-scale assembly of the giantPleurodeles waltlgenome.</title>
        <authorList>
            <person name="Brown T."/>
            <person name="Elewa A."/>
            <person name="Iarovenko S."/>
            <person name="Subramanian E."/>
            <person name="Araus A.J."/>
            <person name="Petzold A."/>
            <person name="Susuki M."/>
            <person name="Suzuki K.-i.T."/>
            <person name="Hayashi T."/>
            <person name="Toyoda A."/>
            <person name="Oliveira C."/>
            <person name="Osipova E."/>
            <person name="Leigh N.D."/>
            <person name="Simon A."/>
            <person name="Yun M.H."/>
        </authorList>
    </citation>
    <scope>NUCLEOTIDE SEQUENCE</scope>
    <source>
        <strain evidence="2">20211129_DDA</strain>
        <tissue evidence="2">Liver</tissue>
    </source>
</reference>
<name>A0AAV7Q9S1_PLEWA</name>
<dbReference type="EMBL" id="JANPWB010000010">
    <property type="protein sequence ID" value="KAJ1136151.1"/>
    <property type="molecule type" value="Genomic_DNA"/>
</dbReference>
<keyword evidence="3" id="KW-1185">Reference proteome</keyword>
<proteinExistence type="predicted"/>
<dbReference type="AlphaFoldDB" id="A0AAV7Q9S1"/>
<gene>
    <name evidence="2" type="ORF">NDU88_002569</name>
</gene>
<evidence type="ECO:0000256" key="1">
    <source>
        <dbReference type="SAM" id="MobiDB-lite"/>
    </source>
</evidence>
<sequence length="101" mass="11575">MHARLLCAKNPVTRKSGMPCLTFWSPNIPDTLTCGTNSSRDAAKKARKRKGKAPERGHPYAALRKNACTGAMKRVSRKFGRQYWERKRKKKNNRIRVQHAP</sequence>
<accession>A0AAV7Q9S1</accession>
<protein>
    <submittedName>
        <fullName evidence="2">Uncharacterized protein</fullName>
    </submittedName>
</protein>
<feature type="region of interest" description="Disordered" evidence="1">
    <location>
        <begin position="82"/>
        <end position="101"/>
    </location>
</feature>
<feature type="region of interest" description="Disordered" evidence="1">
    <location>
        <begin position="34"/>
        <end position="59"/>
    </location>
</feature>
<dbReference type="Proteomes" id="UP001066276">
    <property type="component" value="Chromosome 6"/>
</dbReference>
<evidence type="ECO:0000313" key="2">
    <source>
        <dbReference type="EMBL" id="KAJ1136151.1"/>
    </source>
</evidence>
<comment type="caution">
    <text evidence="2">The sequence shown here is derived from an EMBL/GenBank/DDBJ whole genome shotgun (WGS) entry which is preliminary data.</text>
</comment>